<organism evidence="2 3">
    <name type="scientific">Granulicella rosea</name>
    <dbReference type="NCBI Taxonomy" id="474952"/>
    <lineage>
        <taxon>Bacteria</taxon>
        <taxon>Pseudomonadati</taxon>
        <taxon>Acidobacteriota</taxon>
        <taxon>Terriglobia</taxon>
        <taxon>Terriglobales</taxon>
        <taxon>Acidobacteriaceae</taxon>
        <taxon>Granulicella</taxon>
    </lineage>
</organism>
<evidence type="ECO:0000313" key="3">
    <source>
        <dbReference type="Proteomes" id="UP000198356"/>
    </source>
</evidence>
<dbReference type="InterPro" id="IPR036770">
    <property type="entry name" value="Ankyrin_rpt-contain_sf"/>
</dbReference>
<dbReference type="AlphaFoldDB" id="A0A239LB97"/>
<dbReference type="RefSeq" id="WP_089409579.1">
    <property type="nucleotide sequence ID" value="NZ_FZOU01000006.1"/>
</dbReference>
<dbReference type="Gene3D" id="1.25.40.20">
    <property type="entry name" value="Ankyrin repeat-containing domain"/>
    <property type="match status" value="1"/>
</dbReference>
<accession>A0A239LB97</accession>
<name>A0A239LB97_9BACT</name>
<dbReference type="Pfam" id="PF20033">
    <property type="entry name" value="DUF6438"/>
    <property type="match status" value="1"/>
</dbReference>
<dbReference type="InterPro" id="IPR045497">
    <property type="entry name" value="DUF6438"/>
</dbReference>
<protein>
    <recommendedName>
        <fullName evidence="1">DUF6438 domain-containing protein</fullName>
    </recommendedName>
</protein>
<feature type="domain" description="DUF6438" evidence="1">
    <location>
        <begin position="41"/>
        <end position="155"/>
    </location>
</feature>
<reference evidence="2 3" key="1">
    <citation type="submission" date="2017-06" db="EMBL/GenBank/DDBJ databases">
        <authorList>
            <person name="Kim H.J."/>
            <person name="Triplett B.A."/>
        </authorList>
    </citation>
    <scope>NUCLEOTIDE SEQUENCE [LARGE SCALE GENOMIC DNA]</scope>
    <source>
        <strain evidence="2 3">DSM 18704</strain>
    </source>
</reference>
<dbReference type="EMBL" id="FZOU01000006">
    <property type="protein sequence ID" value="SNT27751.1"/>
    <property type="molecule type" value="Genomic_DNA"/>
</dbReference>
<evidence type="ECO:0000259" key="1">
    <source>
        <dbReference type="Pfam" id="PF20033"/>
    </source>
</evidence>
<proteinExistence type="predicted"/>
<evidence type="ECO:0000313" key="2">
    <source>
        <dbReference type="EMBL" id="SNT27751.1"/>
    </source>
</evidence>
<keyword evidence="3" id="KW-1185">Reference proteome</keyword>
<gene>
    <name evidence="2" type="ORF">SAMN05421770_106267</name>
</gene>
<sequence length="431" mass="47015">MTRMRRISFGLLLVCASVAAWARGRRFLVPFPSVSEPSQVRITLARGGCFGTCPSYEVTISGDGTIHYRGEAFVLVTGDHTAHIDPKTVALLLDSFRKAHFFGANNVYRYNATDLPTYRMTVVVGSRKKSVVDYWGEKAGMPREIIDLEDLIDKAANTALWIKGSDETASALTQEGWRFGAHDQDHIALYLRAIQVGNAGLKEAFLRAGAPVGTKVAHDSLWPLREDTPICAATGKGELLLVQKMSRQLESLSPEIDTECMSAAARSGSVAMLQFWTARGVRPSFPREETGDDVLPSAIQSGNPELVRGLLADYKPDLHLIVGRETLISWLFSHSHFGAAEQRQKTNAMAQLLMQYGADVNATGPGGTTALIDESFFEEDTRDLLMLGADPTAVAQNGDTALSRAKQYRCPVCVMLIEQALDKRAATVPAP</sequence>
<dbReference type="Proteomes" id="UP000198356">
    <property type="component" value="Unassembled WGS sequence"/>
</dbReference>
<dbReference type="SUPFAM" id="SSF48403">
    <property type="entry name" value="Ankyrin repeat"/>
    <property type="match status" value="1"/>
</dbReference>